<feature type="compositionally biased region" description="Basic residues" evidence="1">
    <location>
        <begin position="56"/>
        <end position="71"/>
    </location>
</feature>
<dbReference type="AlphaFoldDB" id="A0A397J121"/>
<evidence type="ECO:0000313" key="2">
    <source>
        <dbReference type="EMBL" id="RHZ81067.1"/>
    </source>
</evidence>
<protein>
    <submittedName>
        <fullName evidence="2">Uncharacterized protein</fullName>
    </submittedName>
</protein>
<dbReference type="EMBL" id="PQFF01000116">
    <property type="protein sequence ID" value="RHZ81067.1"/>
    <property type="molecule type" value="Genomic_DNA"/>
</dbReference>
<sequence length="71" mass="8521">MLELSDRYGHIHFETSSSASRFYHEYKNIIMEGMEIKVKALSYWKVVYSEISQDTRHHRKRNSLAKKKKTT</sequence>
<gene>
    <name evidence="2" type="ORF">Glove_124g19</name>
</gene>
<proteinExistence type="predicted"/>
<comment type="caution">
    <text evidence="2">The sequence shown here is derived from an EMBL/GenBank/DDBJ whole genome shotgun (WGS) entry which is preliminary data.</text>
</comment>
<name>A0A397J121_9GLOM</name>
<evidence type="ECO:0000256" key="1">
    <source>
        <dbReference type="SAM" id="MobiDB-lite"/>
    </source>
</evidence>
<reference evidence="2 3" key="1">
    <citation type="submission" date="2018-08" db="EMBL/GenBank/DDBJ databases">
        <title>Genome and evolution of the arbuscular mycorrhizal fungus Diversispora epigaea (formerly Glomus versiforme) and its bacterial endosymbionts.</title>
        <authorList>
            <person name="Sun X."/>
            <person name="Fei Z."/>
            <person name="Harrison M."/>
        </authorList>
    </citation>
    <scope>NUCLEOTIDE SEQUENCE [LARGE SCALE GENOMIC DNA]</scope>
    <source>
        <strain evidence="2 3">IT104</strain>
    </source>
</reference>
<accession>A0A397J121</accession>
<organism evidence="2 3">
    <name type="scientific">Diversispora epigaea</name>
    <dbReference type="NCBI Taxonomy" id="1348612"/>
    <lineage>
        <taxon>Eukaryota</taxon>
        <taxon>Fungi</taxon>
        <taxon>Fungi incertae sedis</taxon>
        <taxon>Mucoromycota</taxon>
        <taxon>Glomeromycotina</taxon>
        <taxon>Glomeromycetes</taxon>
        <taxon>Diversisporales</taxon>
        <taxon>Diversisporaceae</taxon>
        <taxon>Diversispora</taxon>
    </lineage>
</organism>
<feature type="region of interest" description="Disordered" evidence="1">
    <location>
        <begin position="52"/>
        <end position="71"/>
    </location>
</feature>
<keyword evidence="3" id="KW-1185">Reference proteome</keyword>
<dbReference type="Proteomes" id="UP000266861">
    <property type="component" value="Unassembled WGS sequence"/>
</dbReference>
<evidence type="ECO:0000313" key="3">
    <source>
        <dbReference type="Proteomes" id="UP000266861"/>
    </source>
</evidence>